<dbReference type="WBParaSite" id="maker-PairedContig_3056-snap-gene-0.14-mRNA-1">
    <property type="protein sequence ID" value="maker-PairedContig_3056-snap-gene-0.14-mRNA-1"/>
    <property type="gene ID" value="maker-PairedContig_3056-snap-gene-0.14"/>
</dbReference>
<keyword evidence="1" id="KW-0175">Coiled coil</keyword>
<organism evidence="4">
    <name type="scientific">Wuchereria bancrofti</name>
    <dbReference type="NCBI Taxonomy" id="6293"/>
    <lineage>
        <taxon>Eukaryota</taxon>
        <taxon>Metazoa</taxon>
        <taxon>Ecdysozoa</taxon>
        <taxon>Nematoda</taxon>
        <taxon>Chromadorea</taxon>
        <taxon>Rhabditida</taxon>
        <taxon>Spirurina</taxon>
        <taxon>Spiruromorpha</taxon>
        <taxon>Filarioidea</taxon>
        <taxon>Onchocercidae</taxon>
        <taxon>Wuchereria</taxon>
    </lineage>
</organism>
<evidence type="ECO:0000313" key="4">
    <source>
        <dbReference type="WBParaSite" id="maker-PairedContig_3056-snap-gene-0.14-mRNA-1"/>
    </source>
</evidence>
<evidence type="ECO:0000259" key="3">
    <source>
        <dbReference type="Pfam" id="PF13339"/>
    </source>
</evidence>
<feature type="domain" description="AATF leucine zipper-containing" evidence="3">
    <location>
        <begin position="35"/>
        <end position="161"/>
    </location>
</feature>
<feature type="region of interest" description="Disordered" evidence="2">
    <location>
        <begin position="1"/>
        <end position="26"/>
    </location>
</feature>
<dbReference type="InterPro" id="IPR025160">
    <property type="entry name" value="AATF"/>
</dbReference>
<evidence type="ECO:0000256" key="1">
    <source>
        <dbReference type="SAM" id="Coils"/>
    </source>
</evidence>
<dbReference type="Pfam" id="PF13339">
    <property type="entry name" value="AATF-Che1"/>
    <property type="match status" value="1"/>
</dbReference>
<dbReference type="STRING" id="6293.A0A1I8EN29"/>
<feature type="coiled-coil region" evidence="1">
    <location>
        <begin position="128"/>
        <end position="155"/>
    </location>
</feature>
<reference evidence="4" key="1">
    <citation type="submission" date="2016-11" db="UniProtKB">
        <authorList>
            <consortium name="WormBaseParasite"/>
        </authorList>
    </citation>
    <scope>IDENTIFICATION</scope>
    <source>
        <strain evidence="4">pt0022</strain>
    </source>
</reference>
<feature type="compositionally biased region" description="Polar residues" evidence="2">
    <location>
        <begin position="15"/>
        <end position="26"/>
    </location>
</feature>
<evidence type="ECO:0000256" key="2">
    <source>
        <dbReference type="SAM" id="MobiDB-lite"/>
    </source>
</evidence>
<dbReference type="AlphaFoldDB" id="A0A1I8EN29"/>
<proteinExistence type="predicted"/>
<name>A0A1I8EN29_WUCBA</name>
<protein>
    <submittedName>
        <fullName evidence="4">AATF-Che1 domain-containing protein</fullName>
    </submittedName>
</protein>
<accession>A0A1I8EN29</accession>
<sequence length="226" mass="26941">MLKAKREDSKHSQSKNENVAANGVITISNGTQPESVQKQLMSWDRLMQLHILSHAALRTFIQLPRDQLAKKLLQSARVDTKKNCIIGVENSDDEEFESLIDCNEEDDSAIESDTKESERDFDIITYDNETVNRDRQKKEAKLKELTKEYEKRHERFTAFRHFKVTIYVIKMGRKSNTEYYRHNKKKKKDFSGFESVVLKIEQVKYFFYGRCTFFFNYFWKWFFPTN</sequence>
<feature type="compositionally biased region" description="Basic and acidic residues" evidence="2">
    <location>
        <begin position="1"/>
        <end position="11"/>
    </location>
</feature>